<gene>
    <name evidence="1" type="ORF">A33Q_0589</name>
</gene>
<evidence type="ECO:0000313" key="2">
    <source>
        <dbReference type="Proteomes" id="UP000006073"/>
    </source>
</evidence>
<evidence type="ECO:0000313" key="1">
    <source>
        <dbReference type="EMBL" id="EOZ99211.1"/>
    </source>
</evidence>
<keyword evidence="2" id="KW-1185">Reference proteome</keyword>
<reference evidence="1 2" key="1">
    <citation type="journal article" date="2013" name="Genome Announc.">
        <title>Draft Genome Sequence of Indibacter alkaliphilus Strain LW1T, Isolated from Lonar Lake, a Haloalkaline Lake in the Buldana District of Maharashtra, India.</title>
        <authorList>
            <person name="Singh A."/>
            <person name="Kumar Jangir P."/>
            <person name="Sharma R."/>
            <person name="Singh A."/>
            <person name="Kumar Pinnaka A."/>
            <person name="Shivaji S."/>
        </authorList>
    </citation>
    <scope>NUCLEOTIDE SEQUENCE [LARGE SCALE GENOMIC DNA]</scope>
    <source>
        <strain evidence="2">CCUG 57479 / KCTC 22604 / LW1</strain>
    </source>
</reference>
<name>S2E3U6_INDAL</name>
<dbReference type="Proteomes" id="UP000006073">
    <property type="component" value="Unassembled WGS sequence"/>
</dbReference>
<accession>S2E3U6</accession>
<dbReference type="EMBL" id="ALWO02000014">
    <property type="protein sequence ID" value="EOZ99211.1"/>
    <property type="molecule type" value="Genomic_DNA"/>
</dbReference>
<protein>
    <submittedName>
        <fullName evidence="1">Uncharacterized protein</fullName>
    </submittedName>
</protein>
<organism evidence="1 2">
    <name type="scientific">Indibacter alkaliphilus (strain CCUG 57479 / KCTC 22604 / LW1)</name>
    <dbReference type="NCBI Taxonomy" id="1189612"/>
    <lineage>
        <taxon>Bacteria</taxon>
        <taxon>Pseudomonadati</taxon>
        <taxon>Bacteroidota</taxon>
        <taxon>Cytophagia</taxon>
        <taxon>Cytophagales</taxon>
        <taxon>Cyclobacteriaceae</taxon>
    </lineage>
</organism>
<dbReference type="AlphaFoldDB" id="S2E3U6"/>
<sequence>MCANFLKVQSFILMIFENIFSISRKVSVAKATQVSVRRKISIAI</sequence>
<proteinExistence type="predicted"/>
<comment type="caution">
    <text evidence="1">The sequence shown here is derived from an EMBL/GenBank/DDBJ whole genome shotgun (WGS) entry which is preliminary data.</text>
</comment>